<dbReference type="EMBL" id="JBAHYK010000047">
    <property type="protein sequence ID" value="KAL0579821.1"/>
    <property type="molecule type" value="Genomic_DNA"/>
</dbReference>
<proteinExistence type="predicted"/>
<keyword evidence="2" id="KW-1185">Reference proteome</keyword>
<accession>A0ABR3FWW2</accession>
<evidence type="ECO:0000313" key="1">
    <source>
        <dbReference type="EMBL" id="KAL0579821.1"/>
    </source>
</evidence>
<sequence length="389" mass="44257">MQLPIELWEVIIDHCRDDTPSLLSCALVCKVWSSKSRQLFFSRHTVKLHASDTEDFSDLPCTFKFYITAIKLSGDGYTEIDVHQDVDVSLLRLSQTVIDECTSLKSLKLYMCSAENALPLFSTSLPLCSSLTTLHLWGSLQDRTELLEYSLEAGKLLDLIGNFTVLENLSMNYDTPGKYIRDAVDPADGIGRKKTTLELLRNLDLDLPLTVFLPLFLIPGVLRFPSVEKLEIFFGYLRTGDQLALPLIQPYLELFSSSLQELILLLDWDNIPVLNLSHFKNLRSILFVVESEVEESISEHFQELCDIVRSTREGEGEGKGKRIGDDPQPLTVIVTIHKETAGPPDIEGVTWILDERYYADHYGYEDQSDPNYSDQDNFACDYINDDYYQ</sequence>
<protein>
    <recommendedName>
        <fullName evidence="3">F-box domain-containing protein</fullName>
    </recommendedName>
</protein>
<dbReference type="SUPFAM" id="SSF81383">
    <property type="entry name" value="F-box domain"/>
    <property type="match status" value="1"/>
</dbReference>
<evidence type="ECO:0000313" key="2">
    <source>
        <dbReference type="Proteomes" id="UP001465976"/>
    </source>
</evidence>
<dbReference type="InterPro" id="IPR036047">
    <property type="entry name" value="F-box-like_dom_sf"/>
</dbReference>
<gene>
    <name evidence="1" type="ORF">V5O48_002172</name>
</gene>
<evidence type="ECO:0008006" key="3">
    <source>
        <dbReference type="Google" id="ProtNLM"/>
    </source>
</evidence>
<dbReference type="CDD" id="cd09917">
    <property type="entry name" value="F-box_SF"/>
    <property type="match status" value="1"/>
</dbReference>
<organism evidence="1 2">
    <name type="scientific">Marasmius crinis-equi</name>
    <dbReference type="NCBI Taxonomy" id="585013"/>
    <lineage>
        <taxon>Eukaryota</taxon>
        <taxon>Fungi</taxon>
        <taxon>Dikarya</taxon>
        <taxon>Basidiomycota</taxon>
        <taxon>Agaricomycotina</taxon>
        <taxon>Agaricomycetes</taxon>
        <taxon>Agaricomycetidae</taxon>
        <taxon>Agaricales</taxon>
        <taxon>Marasmiineae</taxon>
        <taxon>Marasmiaceae</taxon>
        <taxon>Marasmius</taxon>
    </lineage>
</organism>
<dbReference type="Proteomes" id="UP001465976">
    <property type="component" value="Unassembled WGS sequence"/>
</dbReference>
<reference evidence="1 2" key="1">
    <citation type="submission" date="2024-02" db="EMBL/GenBank/DDBJ databases">
        <title>A draft genome for the cacao thread blight pathogen Marasmius crinis-equi.</title>
        <authorList>
            <person name="Cohen S.P."/>
            <person name="Baruah I.K."/>
            <person name="Amoako-Attah I."/>
            <person name="Bukari Y."/>
            <person name="Meinhardt L.W."/>
            <person name="Bailey B.A."/>
        </authorList>
    </citation>
    <scope>NUCLEOTIDE SEQUENCE [LARGE SCALE GENOMIC DNA]</scope>
    <source>
        <strain evidence="1 2">GH-76</strain>
    </source>
</reference>
<comment type="caution">
    <text evidence="1">The sequence shown here is derived from an EMBL/GenBank/DDBJ whole genome shotgun (WGS) entry which is preliminary data.</text>
</comment>
<name>A0ABR3FWW2_9AGAR</name>